<feature type="transmembrane region" description="Helical" evidence="6">
    <location>
        <begin position="383"/>
        <end position="402"/>
    </location>
</feature>
<feature type="transmembrane region" description="Helical" evidence="6">
    <location>
        <begin position="119"/>
        <end position="137"/>
    </location>
</feature>
<feature type="transmembrane region" description="Helical" evidence="6">
    <location>
        <begin position="324"/>
        <end position="345"/>
    </location>
</feature>
<evidence type="ECO:0000256" key="6">
    <source>
        <dbReference type="SAM" id="Phobius"/>
    </source>
</evidence>
<dbReference type="PROSITE" id="PS00217">
    <property type="entry name" value="SUGAR_TRANSPORT_2"/>
    <property type="match status" value="1"/>
</dbReference>
<feature type="transmembrane region" description="Helical" evidence="6">
    <location>
        <begin position="149"/>
        <end position="172"/>
    </location>
</feature>
<dbReference type="SUPFAM" id="SSF103473">
    <property type="entry name" value="MFS general substrate transporter"/>
    <property type="match status" value="1"/>
</dbReference>
<evidence type="ECO:0000256" key="2">
    <source>
        <dbReference type="ARBA" id="ARBA00022448"/>
    </source>
</evidence>
<reference evidence="8" key="1">
    <citation type="submission" date="2023-08" db="EMBL/GenBank/DDBJ databases">
        <authorList>
            <person name="Chen Y."/>
            <person name="Shah S."/>
            <person name="Dougan E. K."/>
            <person name="Thang M."/>
            <person name="Chan C."/>
        </authorList>
    </citation>
    <scope>NUCLEOTIDE SEQUENCE</scope>
</reference>
<keyword evidence="3 6" id="KW-0812">Transmembrane</keyword>
<feature type="transmembrane region" description="Helical" evidence="6">
    <location>
        <begin position="58"/>
        <end position="78"/>
    </location>
</feature>
<evidence type="ECO:0000256" key="1">
    <source>
        <dbReference type="ARBA" id="ARBA00004141"/>
    </source>
</evidence>
<evidence type="ECO:0000256" key="4">
    <source>
        <dbReference type="ARBA" id="ARBA00022989"/>
    </source>
</evidence>
<dbReference type="InterPro" id="IPR036259">
    <property type="entry name" value="MFS_trans_sf"/>
</dbReference>
<accession>A0AA36NB08</accession>
<gene>
    <name evidence="8" type="ORF">EVOR1521_LOCUS21046</name>
</gene>
<dbReference type="PANTHER" id="PTHR23511:SF34">
    <property type="entry name" value="SYNAPTIC VESICLE GLYCOPROTEIN 2"/>
    <property type="match status" value="1"/>
</dbReference>
<dbReference type="InterPro" id="IPR005829">
    <property type="entry name" value="Sugar_transporter_CS"/>
</dbReference>
<feature type="transmembrane region" description="Helical" evidence="6">
    <location>
        <begin position="20"/>
        <end position="38"/>
    </location>
</feature>
<dbReference type="PROSITE" id="PS50850">
    <property type="entry name" value="MFS"/>
    <property type="match status" value="1"/>
</dbReference>
<sequence length="498" mass="54825">MSDGFVTVGQCIEGLPIGIFVWEMLLCAFMGIFWLGALNEPTPFALGIISTDWAYSELTVNAVLAAMSVGNAVSLVLAGWLADRYGRARMIRHQLFATMAVAVFIQGEKTFRQTLWSRFLLGVSSGGLLAAIIPLVSEMLPARNRGFYLTVWCCGRPAGALFAVIVGCILPHLEWTSFVLMMMVPAVILYVLCRLDVMPESPRFLYLVGEREEGFYTLLEIYDKEMMCLPWGPESVSLTTSSEDLSDTKAGMETLPRSDAAVTALLCLTVFFADCASQCMKAWVPLTNMGAQPNPLALIAFPFLQVNSQQGLALLQGTPDRHQVMIVAQGYMLEICGVIFCAAISTVLSRRWLIRIALFLAACLSFASVFAERHSLWFTAGPLYGAALVAQSAAFNFLLVYTCEKFPTATRASAVGLVLFFGQVAKLFMPAMGILLLRRMSEFAVVLTFNSLYLIACALAFQLPLPAYRERSLHDIDEKGGRDSQRTRKRLGVTYQTV</sequence>
<dbReference type="AlphaFoldDB" id="A0AA36NB08"/>
<evidence type="ECO:0000256" key="3">
    <source>
        <dbReference type="ARBA" id="ARBA00022692"/>
    </source>
</evidence>
<evidence type="ECO:0000313" key="8">
    <source>
        <dbReference type="EMBL" id="CAJ1396921.1"/>
    </source>
</evidence>
<dbReference type="Pfam" id="PF07690">
    <property type="entry name" value="MFS_1"/>
    <property type="match status" value="1"/>
</dbReference>
<dbReference type="EMBL" id="CAUJNA010003248">
    <property type="protein sequence ID" value="CAJ1396921.1"/>
    <property type="molecule type" value="Genomic_DNA"/>
</dbReference>
<feature type="transmembrane region" description="Helical" evidence="6">
    <location>
        <begin position="414"/>
        <end position="437"/>
    </location>
</feature>
<feature type="domain" description="Major facilitator superfamily (MFS) profile" evidence="7">
    <location>
        <begin position="20"/>
        <end position="468"/>
    </location>
</feature>
<keyword evidence="9" id="KW-1185">Reference proteome</keyword>
<keyword evidence="5 6" id="KW-0472">Membrane</keyword>
<dbReference type="Proteomes" id="UP001178507">
    <property type="component" value="Unassembled WGS sequence"/>
</dbReference>
<keyword evidence="2" id="KW-0813">Transport</keyword>
<evidence type="ECO:0000313" key="9">
    <source>
        <dbReference type="Proteomes" id="UP001178507"/>
    </source>
</evidence>
<dbReference type="GO" id="GO:0022857">
    <property type="term" value="F:transmembrane transporter activity"/>
    <property type="evidence" value="ECO:0007669"/>
    <property type="project" value="InterPro"/>
</dbReference>
<organism evidence="8 9">
    <name type="scientific">Effrenium voratum</name>
    <dbReference type="NCBI Taxonomy" id="2562239"/>
    <lineage>
        <taxon>Eukaryota</taxon>
        <taxon>Sar</taxon>
        <taxon>Alveolata</taxon>
        <taxon>Dinophyceae</taxon>
        <taxon>Suessiales</taxon>
        <taxon>Symbiodiniaceae</taxon>
        <taxon>Effrenium</taxon>
    </lineage>
</organism>
<evidence type="ECO:0000256" key="5">
    <source>
        <dbReference type="ARBA" id="ARBA00023136"/>
    </source>
</evidence>
<dbReference type="PANTHER" id="PTHR23511">
    <property type="entry name" value="SYNAPTIC VESICLE GLYCOPROTEIN 2"/>
    <property type="match status" value="1"/>
</dbReference>
<dbReference type="Gene3D" id="1.20.1250.20">
    <property type="entry name" value="MFS general substrate transporter like domains"/>
    <property type="match status" value="1"/>
</dbReference>
<feature type="transmembrane region" description="Helical" evidence="6">
    <location>
        <begin position="443"/>
        <end position="463"/>
    </location>
</feature>
<dbReference type="GO" id="GO:0016020">
    <property type="term" value="C:membrane"/>
    <property type="evidence" value="ECO:0007669"/>
    <property type="project" value="UniProtKB-SubCell"/>
</dbReference>
<keyword evidence="4 6" id="KW-1133">Transmembrane helix</keyword>
<feature type="transmembrane region" description="Helical" evidence="6">
    <location>
        <begin position="178"/>
        <end position="197"/>
    </location>
</feature>
<proteinExistence type="predicted"/>
<name>A0AA36NB08_9DINO</name>
<dbReference type="InterPro" id="IPR011701">
    <property type="entry name" value="MFS"/>
</dbReference>
<evidence type="ECO:0000259" key="7">
    <source>
        <dbReference type="PROSITE" id="PS50850"/>
    </source>
</evidence>
<comment type="caution">
    <text evidence="8">The sequence shown here is derived from an EMBL/GenBank/DDBJ whole genome shotgun (WGS) entry which is preliminary data.</text>
</comment>
<feature type="transmembrane region" description="Helical" evidence="6">
    <location>
        <begin position="352"/>
        <end position="371"/>
    </location>
</feature>
<comment type="subcellular location">
    <subcellularLocation>
        <location evidence="1">Membrane</location>
        <topology evidence="1">Multi-pass membrane protein</topology>
    </subcellularLocation>
</comment>
<protein>
    <recommendedName>
        <fullName evidence="7">Major facilitator superfamily (MFS) profile domain-containing protein</fullName>
    </recommendedName>
</protein>
<dbReference type="InterPro" id="IPR020846">
    <property type="entry name" value="MFS_dom"/>
</dbReference>